<dbReference type="CDD" id="cd04367">
    <property type="entry name" value="IlGF_insulin_like"/>
    <property type="match status" value="1"/>
</dbReference>
<sequence length="55" mass="6313">YDPIGTHLCGAHLVDALYLVCGDRGFHYPFGEQMGMVERCCHRPCTLFDLQFYCL</sequence>
<evidence type="ECO:0000256" key="9">
    <source>
        <dbReference type="ARBA" id="ARBA00023277"/>
    </source>
</evidence>
<keyword evidence="7 10" id="KW-0372">Hormone</keyword>
<comment type="subcellular location">
    <subcellularLocation>
        <location evidence="2 10">Secreted</location>
    </subcellularLocation>
</comment>
<dbReference type="Proteomes" id="UP000264800">
    <property type="component" value="Unplaced"/>
</dbReference>
<keyword evidence="8" id="KW-1015">Disulfide bond</keyword>
<feature type="domain" description="Insulin-like" evidence="11">
    <location>
        <begin position="6"/>
        <end position="54"/>
    </location>
</feature>
<dbReference type="GO" id="GO:0005615">
    <property type="term" value="C:extracellular space"/>
    <property type="evidence" value="ECO:0007669"/>
    <property type="project" value="TreeGrafter"/>
</dbReference>
<dbReference type="InterPro" id="IPR022352">
    <property type="entry name" value="Ins/IGF/rlx"/>
</dbReference>
<accession>A0A3Q3AFD5</accession>
<evidence type="ECO:0000259" key="11">
    <source>
        <dbReference type="SMART" id="SM00078"/>
    </source>
</evidence>
<comment type="similarity">
    <text evidence="3 10">Belongs to the insulin family.</text>
</comment>
<evidence type="ECO:0000256" key="3">
    <source>
        <dbReference type="ARBA" id="ARBA00009034"/>
    </source>
</evidence>
<dbReference type="PANTHER" id="PTHR11454:SF9">
    <property type="entry name" value="INSULIN"/>
    <property type="match status" value="1"/>
</dbReference>
<evidence type="ECO:0000256" key="6">
    <source>
        <dbReference type="ARBA" id="ARBA00022526"/>
    </source>
</evidence>
<dbReference type="GO" id="GO:0005179">
    <property type="term" value="F:hormone activity"/>
    <property type="evidence" value="ECO:0007669"/>
    <property type="project" value="UniProtKB-KW"/>
</dbReference>
<evidence type="ECO:0000313" key="12">
    <source>
        <dbReference type="Ensembl" id="ENSKMAP00000014956.1"/>
    </source>
</evidence>
<dbReference type="PANTHER" id="PTHR11454">
    <property type="entry name" value="INSULIN/INSULIN GROWTH FACTOR"/>
    <property type="match status" value="1"/>
</dbReference>
<evidence type="ECO:0000256" key="10">
    <source>
        <dbReference type="RuleBase" id="RU000406"/>
    </source>
</evidence>
<comment type="function">
    <text evidence="1 10">Insulin decreases blood glucose concentration. It increases cell permeability to monosaccharides, amino acids and fatty acids. It accelerates glycolysis, the pentose phosphate cycle, and glycogen synthesis in liver.</text>
</comment>
<dbReference type="Gene3D" id="1.10.100.10">
    <property type="entry name" value="Insulin-like"/>
    <property type="match status" value="1"/>
</dbReference>
<protein>
    <recommendedName>
        <fullName evidence="10">Insulin</fullName>
    </recommendedName>
</protein>
<reference evidence="12" key="2">
    <citation type="submission" date="2025-09" db="UniProtKB">
        <authorList>
            <consortium name="Ensembl"/>
        </authorList>
    </citation>
    <scope>IDENTIFICATION</scope>
</reference>
<evidence type="ECO:0000256" key="8">
    <source>
        <dbReference type="ARBA" id="ARBA00023157"/>
    </source>
</evidence>
<name>A0A3Q3AFD5_KRYMA</name>
<dbReference type="InterPro" id="IPR036438">
    <property type="entry name" value="Insulin-like_sf"/>
</dbReference>
<dbReference type="InterPro" id="IPR004825">
    <property type="entry name" value="Insulin"/>
</dbReference>
<evidence type="ECO:0000256" key="5">
    <source>
        <dbReference type="ARBA" id="ARBA00022525"/>
    </source>
</evidence>
<evidence type="ECO:0000256" key="4">
    <source>
        <dbReference type="ARBA" id="ARBA00011207"/>
    </source>
</evidence>
<dbReference type="SMART" id="SM00078">
    <property type="entry name" value="IlGF"/>
    <property type="match status" value="1"/>
</dbReference>
<dbReference type="AlphaFoldDB" id="A0A3Q3AFD5"/>
<keyword evidence="5 10" id="KW-0964">Secreted</keyword>
<evidence type="ECO:0000256" key="2">
    <source>
        <dbReference type="ARBA" id="ARBA00004613"/>
    </source>
</evidence>
<comment type="subunit">
    <text evidence="4 10">Heterodimer of a B chain and an A chain linked by two disulfide bonds.</text>
</comment>
<organism evidence="12 13">
    <name type="scientific">Kryptolebias marmoratus</name>
    <name type="common">Mangrove killifish</name>
    <name type="synonym">Rivulus marmoratus</name>
    <dbReference type="NCBI Taxonomy" id="37003"/>
    <lineage>
        <taxon>Eukaryota</taxon>
        <taxon>Metazoa</taxon>
        <taxon>Chordata</taxon>
        <taxon>Craniata</taxon>
        <taxon>Vertebrata</taxon>
        <taxon>Euteleostomi</taxon>
        <taxon>Actinopterygii</taxon>
        <taxon>Neopterygii</taxon>
        <taxon>Teleostei</taxon>
        <taxon>Neoteleostei</taxon>
        <taxon>Acanthomorphata</taxon>
        <taxon>Ovalentaria</taxon>
        <taxon>Atherinomorphae</taxon>
        <taxon>Cyprinodontiformes</taxon>
        <taxon>Rivulidae</taxon>
        <taxon>Kryptolebias</taxon>
    </lineage>
</organism>
<evidence type="ECO:0000256" key="7">
    <source>
        <dbReference type="ARBA" id="ARBA00022702"/>
    </source>
</evidence>
<keyword evidence="13" id="KW-1185">Reference proteome</keyword>
<dbReference type="PROSITE" id="PS00262">
    <property type="entry name" value="INSULIN"/>
    <property type="match status" value="1"/>
</dbReference>
<dbReference type="Pfam" id="PF00049">
    <property type="entry name" value="Insulin"/>
    <property type="match status" value="2"/>
</dbReference>
<proteinExistence type="inferred from homology"/>
<keyword evidence="6 10" id="KW-0313">Glucose metabolism</keyword>
<reference evidence="12" key="1">
    <citation type="submission" date="2025-08" db="UniProtKB">
        <authorList>
            <consortium name="Ensembl"/>
        </authorList>
    </citation>
    <scope>IDENTIFICATION</scope>
</reference>
<dbReference type="SUPFAM" id="SSF56994">
    <property type="entry name" value="Insulin-like"/>
    <property type="match status" value="1"/>
</dbReference>
<dbReference type="GO" id="GO:0006006">
    <property type="term" value="P:glucose metabolic process"/>
    <property type="evidence" value="ECO:0007669"/>
    <property type="project" value="UniProtKB-UniRule"/>
</dbReference>
<keyword evidence="9 10" id="KW-0119">Carbohydrate metabolism</keyword>
<dbReference type="PRINTS" id="PR00276">
    <property type="entry name" value="INSULINFAMLY"/>
</dbReference>
<evidence type="ECO:0000313" key="13">
    <source>
        <dbReference type="Proteomes" id="UP000264800"/>
    </source>
</evidence>
<dbReference type="InterPro" id="IPR016179">
    <property type="entry name" value="Insulin-like"/>
</dbReference>
<dbReference type="GeneTree" id="ENSGT00940000177067"/>
<dbReference type="Ensembl" id="ENSKMAT00000015173.1">
    <property type="protein sequence ID" value="ENSKMAP00000014956.1"/>
    <property type="gene ID" value="ENSKMAG00000011122.1"/>
</dbReference>
<dbReference type="InterPro" id="IPR022353">
    <property type="entry name" value="Insulin_CS"/>
</dbReference>
<dbReference type="PRINTS" id="PR00277">
    <property type="entry name" value="INSULIN"/>
</dbReference>
<evidence type="ECO:0000256" key="1">
    <source>
        <dbReference type="ARBA" id="ARBA00002985"/>
    </source>
</evidence>